<protein>
    <recommendedName>
        <fullName evidence="13 14">Cardiolipin synthase</fullName>
        <shortName evidence="13">CL synthase</shortName>
        <ecNumber evidence="13 14">2.7.8.-</ecNumber>
    </recommendedName>
</protein>
<gene>
    <name evidence="16" type="primary">cls</name>
    <name evidence="16" type="ORF">ERX55_08095</name>
</gene>
<feature type="transmembrane region" description="Helical" evidence="13">
    <location>
        <begin position="54"/>
        <end position="74"/>
    </location>
</feature>
<sequence>MIGLLKGGISHLNHLIINELSNIYAIALSLGFIINIFLAFVIIFLERRTASSTWAWLFVLFFLPLLGFLLYLFFGRKISREQLFYFDERDKAELETVINEQIYALDNNLLVSPPKEVVKHKDMIRMLLINQPAFLTTDNRVSVLTDGHDKFENLIADILAAKEHIHIQYYIFKQDGIGKRIIDALEVKLREGVEVRMLYDDMGSRTLTLSKFKEFKALGGQVEAFFPSFFPLINFRLNNRNHRKIVVIDGRIGYIGGFNVGDEYLGLDDKFGYWRDTHLRIEGDAVNALQLRFILDWNSQATRNFLRYEPQYFPDVKSGGDVGIQIASSGPEEELHQIKYGYIKMISSAKDSIYIQSPYFIPDAAFLDALKIAILSGVKVYLMIPNKPDHPFVYWGTTTFASELLKVGGKIFLYEEGFIHTKMIVIDDEVASVGTANMDVRSFELNFEVNAFIYDAGVACELRHAFEEDVKLSSEMTMELYEQRSLWIKVKEALARLIAPIL</sequence>
<accession>A0A4R6BYU7</accession>
<evidence type="ECO:0000256" key="4">
    <source>
        <dbReference type="ARBA" id="ARBA00022679"/>
    </source>
</evidence>
<evidence type="ECO:0000313" key="17">
    <source>
        <dbReference type="Proteomes" id="UP000294843"/>
    </source>
</evidence>
<dbReference type="GO" id="GO:0005886">
    <property type="term" value="C:plasma membrane"/>
    <property type="evidence" value="ECO:0007669"/>
    <property type="project" value="UniProtKB-SubCell"/>
</dbReference>
<evidence type="ECO:0000256" key="14">
    <source>
        <dbReference type="NCBIfam" id="TIGR04265"/>
    </source>
</evidence>
<dbReference type="InterPro" id="IPR036259">
    <property type="entry name" value="MFS_trans_sf"/>
</dbReference>
<feature type="domain" description="PLD phosphodiesterase" evidence="15">
    <location>
        <begin position="237"/>
        <end position="264"/>
    </location>
</feature>
<keyword evidence="8 13" id="KW-0443">Lipid metabolism</keyword>
<evidence type="ECO:0000259" key="15">
    <source>
        <dbReference type="PROSITE" id="PS50035"/>
    </source>
</evidence>
<dbReference type="NCBIfam" id="TIGR04265">
    <property type="entry name" value="bac_cardiolipin"/>
    <property type="match status" value="1"/>
</dbReference>
<evidence type="ECO:0000256" key="11">
    <source>
        <dbReference type="ARBA" id="ARBA00023264"/>
    </source>
</evidence>
<dbReference type="Pfam" id="PF13091">
    <property type="entry name" value="PLDc_2"/>
    <property type="match status" value="2"/>
</dbReference>
<evidence type="ECO:0000313" key="16">
    <source>
        <dbReference type="EMBL" id="TDM13745.1"/>
    </source>
</evidence>
<evidence type="ECO:0000256" key="10">
    <source>
        <dbReference type="ARBA" id="ARBA00023209"/>
    </source>
</evidence>
<evidence type="ECO:0000256" key="7">
    <source>
        <dbReference type="ARBA" id="ARBA00022989"/>
    </source>
</evidence>
<keyword evidence="17" id="KW-1185">Reference proteome</keyword>
<dbReference type="InterPro" id="IPR030874">
    <property type="entry name" value="Cardiolipin_synth_Firmi"/>
</dbReference>
<feature type="active site" evidence="13">
    <location>
        <position position="422"/>
    </location>
</feature>
<dbReference type="SUPFAM" id="SSF56024">
    <property type="entry name" value="Phospholipase D/nuclease"/>
    <property type="match status" value="2"/>
</dbReference>
<dbReference type="EC" id="2.7.8.-" evidence="13 14"/>
<keyword evidence="4 13" id="KW-0808">Transferase</keyword>
<keyword evidence="6" id="KW-0677">Repeat</keyword>
<dbReference type="GO" id="GO:0032049">
    <property type="term" value="P:cardiolipin biosynthetic process"/>
    <property type="evidence" value="ECO:0007669"/>
    <property type="project" value="UniProtKB-UniRule"/>
</dbReference>
<evidence type="ECO:0000256" key="9">
    <source>
        <dbReference type="ARBA" id="ARBA00023136"/>
    </source>
</evidence>
<name>A0A4R6BYU7_9STAP</name>
<comment type="subcellular location">
    <subcellularLocation>
        <location evidence="1 13">Cell membrane</location>
        <topology evidence="1 13">Multi-pass membrane protein</topology>
    </subcellularLocation>
</comment>
<dbReference type="PANTHER" id="PTHR21248">
    <property type="entry name" value="CARDIOLIPIN SYNTHASE"/>
    <property type="match status" value="1"/>
</dbReference>
<feature type="active site" evidence="13">
    <location>
        <position position="249"/>
    </location>
</feature>
<reference evidence="16 17" key="1">
    <citation type="submission" date="2019-01" db="EMBL/GenBank/DDBJ databases">
        <title>Draft genome sequences of the type strains of six Macrococcus species.</title>
        <authorList>
            <person name="Mazhar S."/>
            <person name="Altermann E."/>
            <person name="Hill C."/>
            <person name="Mcauliffe O."/>
        </authorList>
    </citation>
    <scope>NUCLEOTIDE SEQUENCE [LARGE SCALE GENOMIC DNA]</scope>
    <source>
        <strain evidence="16 17">ATCC 51825</strain>
    </source>
</reference>
<keyword evidence="2 13" id="KW-1003">Cell membrane</keyword>
<feature type="active site" evidence="13">
    <location>
        <position position="242"/>
    </location>
</feature>
<dbReference type="InterPro" id="IPR027379">
    <property type="entry name" value="CLS_N"/>
</dbReference>
<feature type="active site" evidence="13">
    <location>
        <position position="420"/>
    </location>
</feature>
<keyword evidence="10 13" id="KW-0594">Phospholipid biosynthesis</keyword>
<dbReference type="CDD" id="cd09110">
    <property type="entry name" value="PLDc_CLS_1"/>
    <property type="match status" value="1"/>
</dbReference>
<keyword evidence="5 13" id="KW-0812">Transmembrane</keyword>
<dbReference type="InterPro" id="IPR025202">
    <property type="entry name" value="PLD-like_dom"/>
</dbReference>
<evidence type="ECO:0000256" key="3">
    <source>
        <dbReference type="ARBA" id="ARBA00022516"/>
    </source>
</evidence>
<dbReference type="HAMAP" id="MF_01916">
    <property type="entry name" value="Cardiolipin_synth_Cls"/>
    <property type="match status" value="1"/>
</dbReference>
<dbReference type="EMBL" id="SCWF01000008">
    <property type="protein sequence ID" value="TDM13745.1"/>
    <property type="molecule type" value="Genomic_DNA"/>
</dbReference>
<dbReference type="OrthoDB" id="9762009at2"/>
<dbReference type="InterPro" id="IPR022924">
    <property type="entry name" value="Cardiolipin_synthase"/>
</dbReference>
<dbReference type="FunFam" id="3.30.870.10:FF:000014">
    <property type="entry name" value="Cardiolipin synthase"/>
    <property type="match status" value="1"/>
</dbReference>
<feature type="domain" description="PLD phosphodiesterase" evidence="15">
    <location>
        <begin position="415"/>
        <end position="442"/>
    </location>
</feature>
<keyword evidence="11 13" id="KW-1208">Phospholipid metabolism</keyword>
<evidence type="ECO:0000256" key="12">
    <source>
        <dbReference type="ARBA" id="ARBA00057569"/>
    </source>
</evidence>
<evidence type="ECO:0000256" key="1">
    <source>
        <dbReference type="ARBA" id="ARBA00004651"/>
    </source>
</evidence>
<keyword evidence="7 13" id="KW-1133">Transmembrane helix</keyword>
<feature type="active site" evidence="13">
    <location>
        <position position="244"/>
    </location>
</feature>
<evidence type="ECO:0000256" key="5">
    <source>
        <dbReference type="ARBA" id="ARBA00022692"/>
    </source>
</evidence>
<dbReference type="PROSITE" id="PS50035">
    <property type="entry name" value="PLD"/>
    <property type="match status" value="2"/>
</dbReference>
<dbReference type="Proteomes" id="UP000294843">
    <property type="component" value="Unassembled WGS sequence"/>
</dbReference>
<keyword evidence="9 13" id="KW-0472">Membrane</keyword>
<comment type="function">
    <text evidence="12 13">Catalyzes the reversible phosphatidyl group transfer from one phosphatidylglycerol molecule to another to form cardiolipin (CL) (diphosphatidylglycerol) and glycerol.</text>
</comment>
<dbReference type="FunFam" id="3.30.870.10:FF:000021">
    <property type="entry name" value="Cardiolipin synthase"/>
    <property type="match status" value="1"/>
</dbReference>
<dbReference type="PANTHER" id="PTHR21248:SF22">
    <property type="entry name" value="PHOSPHOLIPASE D"/>
    <property type="match status" value="1"/>
</dbReference>
<dbReference type="CDD" id="cd09112">
    <property type="entry name" value="PLDc_CLS_2"/>
    <property type="match status" value="1"/>
</dbReference>
<dbReference type="SUPFAM" id="SSF103473">
    <property type="entry name" value="MFS general substrate transporter"/>
    <property type="match status" value="1"/>
</dbReference>
<comment type="caution">
    <text evidence="16">The sequence shown here is derived from an EMBL/GenBank/DDBJ whole genome shotgun (WGS) entry which is preliminary data.</text>
</comment>
<dbReference type="Pfam" id="PF13396">
    <property type="entry name" value="PLDc_N"/>
    <property type="match status" value="1"/>
</dbReference>
<evidence type="ECO:0000256" key="8">
    <source>
        <dbReference type="ARBA" id="ARBA00023098"/>
    </source>
</evidence>
<dbReference type="AlphaFoldDB" id="A0A4R6BYU7"/>
<dbReference type="Gene3D" id="3.30.870.10">
    <property type="entry name" value="Endonuclease Chain A"/>
    <property type="match status" value="2"/>
</dbReference>
<evidence type="ECO:0000256" key="2">
    <source>
        <dbReference type="ARBA" id="ARBA00022475"/>
    </source>
</evidence>
<evidence type="ECO:0000256" key="13">
    <source>
        <dbReference type="HAMAP-Rule" id="MF_01916"/>
    </source>
</evidence>
<evidence type="ECO:0000256" key="6">
    <source>
        <dbReference type="ARBA" id="ARBA00022737"/>
    </source>
</evidence>
<feature type="transmembrane region" description="Helical" evidence="13">
    <location>
        <begin position="23"/>
        <end position="45"/>
    </location>
</feature>
<dbReference type="SMART" id="SM00155">
    <property type="entry name" value="PLDc"/>
    <property type="match status" value="2"/>
</dbReference>
<dbReference type="InterPro" id="IPR001736">
    <property type="entry name" value="PLipase_D/transphosphatidylase"/>
</dbReference>
<comment type="catalytic activity">
    <reaction evidence="13">
        <text>2 a 1,2-diacyl-sn-glycero-3-phospho-(1'-sn-glycerol) = a cardiolipin + glycerol</text>
        <dbReference type="Rhea" id="RHEA:31451"/>
        <dbReference type="ChEBI" id="CHEBI:17754"/>
        <dbReference type="ChEBI" id="CHEBI:62237"/>
        <dbReference type="ChEBI" id="CHEBI:64716"/>
    </reaction>
</comment>
<organism evidence="16 17">
    <name type="scientific">Macrococcus bovicus</name>
    <dbReference type="NCBI Taxonomy" id="69968"/>
    <lineage>
        <taxon>Bacteria</taxon>
        <taxon>Bacillati</taxon>
        <taxon>Bacillota</taxon>
        <taxon>Bacilli</taxon>
        <taxon>Bacillales</taxon>
        <taxon>Staphylococcaceae</taxon>
        <taxon>Macrococcus</taxon>
    </lineage>
</organism>
<keyword evidence="3 13" id="KW-0444">Lipid biosynthesis</keyword>
<comment type="similarity">
    <text evidence="13">Belongs to the phospholipase D family. Cardiolipin synthase subfamily.</text>
</comment>
<proteinExistence type="inferred from homology"/>
<dbReference type="GO" id="GO:0008808">
    <property type="term" value="F:cardiolipin synthase activity"/>
    <property type="evidence" value="ECO:0007669"/>
    <property type="project" value="UniProtKB-UniRule"/>
</dbReference>
<feature type="active site" evidence="13">
    <location>
        <position position="427"/>
    </location>
</feature>